<dbReference type="GO" id="GO:0046983">
    <property type="term" value="F:protein dimerization activity"/>
    <property type="evidence" value="ECO:0007669"/>
    <property type="project" value="InterPro"/>
</dbReference>
<dbReference type="AlphaFoldDB" id="A0AAW8ETN3"/>
<evidence type="ECO:0000256" key="1">
    <source>
        <dbReference type="ARBA" id="ARBA00022679"/>
    </source>
</evidence>
<dbReference type="InterPro" id="IPR050482">
    <property type="entry name" value="Sensor_HK_TwoCompSys"/>
</dbReference>
<dbReference type="Proteomes" id="UP001244427">
    <property type="component" value="Unassembled WGS sequence"/>
</dbReference>
<reference evidence="6 7" key="1">
    <citation type="submission" date="2023-07" db="EMBL/GenBank/DDBJ databases">
        <title>Comparative genomics of wheat-associated soil bacteria to identify genetic determinants of phenazine resistance.</title>
        <authorList>
            <person name="Mouncey N."/>
        </authorList>
    </citation>
    <scope>NUCLEOTIDE SEQUENCE [LARGE SCALE GENOMIC DNA]</scope>
    <source>
        <strain evidence="6 7">W4I9-1</strain>
    </source>
</reference>
<feature type="transmembrane region" description="Helical" evidence="4">
    <location>
        <begin position="546"/>
        <end position="567"/>
    </location>
</feature>
<dbReference type="CDD" id="cd16917">
    <property type="entry name" value="HATPase_UhpB-NarQ-NarX-like"/>
    <property type="match status" value="1"/>
</dbReference>
<keyword evidence="2 6" id="KW-0418">Kinase</keyword>
<comment type="caution">
    <text evidence="6">The sequence shown here is derived from an EMBL/GenBank/DDBJ whole genome shotgun (WGS) entry which is preliminary data.</text>
</comment>
<evidence type="ECO:0000313" key="6">
    <source>
        <dbReference type="EMBL" id="MDQ0646205.1"/>
    </source>
</evidence>
<dbReference type="PANTHER" id="PTHR24421:SF63">
    <property type="entry name" value="SENSOR HISTIDINE KINASE DESK"/>
    <property type="match status" value="1"/>
</dbReference>
<evidence type="ECO:0000256" key="4">
    <source>
        <dbReference type="SAM" id="Phobius"/>
    </source>
</evidence>
<accession>A0AAW8ETN3</accession>
<feature type="transmembrane region" description="Helical" evidence="4">
    <location>
        <begin position="71"/>
        <end position="92"/>
    </location>
</feature>
<feature type="transmembrane region" description="Helical" evidence="4">
    <location>
        <begin position="455"/>
        <end position="474"/>
    </location>
</feature>
<evidence type="ECO:0000256" key="2">
    <source>
        <dbReference type="ARBA" id="ARBA00022777"/>
    </source>
</evidence>
<gene>
    <name evidence="6" type="ORF">QFZ53_000401</name>
</gene>
<feature type="transmembrane region" description="Helical" evidence="4">
    <location>
        <begin position="123"/>
        <end position="152"/>
    </location>
</feature>
<feature type="transmembrane region" description="Helical" evidence="4">
    <location>
        <begin position="511"/>
        <end position="540"/>
    </location>
</feature>
<evidence type="ECO:0000259" key="5">
    <source>
        <dbReference type="Pfam" id="PF07730"/>
    </source>
</evidence>
<keyword evidence="3" id="KW-0902">Two-component regulatory system</keyword>
<evidence type="ECO:0000313" key="7">
    <source>
        <dbReference type="Proteomes" id="UP001244427"/>
    </source>
</evidence>
<dbReference type="PANTHER" id="PTHR24421">
    <property type="entry name" value="NITRATE/NITRITE SENSOR PROTEIN NARX-RELATED"/>
    <property type="match status" value="1"/>
</dbReference>
<keyword evidence="4" id="KW-0472">Membrane</keyword>
<dbReference type="GO" id="GO:0000155">
    <property type="term" value="F:phosphorelay sensor kinase activity"/>
    <property type="evidence" value="ECO:0007669"/>
    <property type="project" value="InterPro"/>
</dbReference>
<keyword evidence="4" id="KW-0812">Transmembrane</keyword>
<feature type="transmembrane region" description="Helical" evidence="4">
    <location>
        <begin position="422"/>
        <end position="443"/>
    </location>
</feature>
<protein>
    <submittedName>
        <fullName evidence="6">Signal transduction histidine kinase</fullName>
    </submittedName>
</protein>
<dbReference type="Gene3D" id="1.20.5.1930">
    <property type="match status" value="1"/>
</dbReference>
<feature type="transmembrane region" description="Helical" evidence="4">
    <location>
        <begin position="99"/>
        <end position="117"/>
    </location>
</feature>
<dbReference type="GO" id="GO:0016020">
    <property type="term" value="C:membrane"/>
    <property type="evidence" value="ECO:0007669"/>
    <property type="project" value="InterPro"/>
</dbReference>
<feature type="domain" description="Signal transduction histidine kinase subgroup 3 dimerisation and phosphoacceptor" evidence="5">
    <location>
        <begin position="592"/>
        <end position="655"/>
    </location>
</feature>
<dbReference type="Gene3D" id="3.30.565.10">
    <property type="entry name" value="Histidine kinase-like ATPase, C-terminal domain"/>
    <property type="match status" value="1"/>
</dbReference>
<feature type="transmembrane region" description="Helical" evidence="4">
    <location>
        <begin position="41"/>
        <end position="59"/>
    </location>
</feature>
<keyword evidence="1" id="KW-0808">Transferase</keyword>
<organism evidence="6 7">
    <name type="scientific">Microbacterium natoriense</name>
    <dbReference type="NCBI Taxonomy" id="284570"/>
    <lineage>
        <taxon>Bacteria</taxon>
        <taxon>Bacillati</taxon>
        <taxon>Actinomycetota</taxon>
        <taxon>Actinomycetes</taxon>
        <taxon>Micrococcales</taxon>
        <taxon>Microbacteriaceae</taxon>
        <taxon>Microbacterium</taxon>
    </lineage>
</organism>
<evidence type="ECO:0000256" key="3">
    <source>
        <dbReference type="ARBA" id="ARBA00023012"/>
    </source>
</evidence>
<keyword evidence="7" id="KW-1185">Reference proteome</keyword>
<dbReference type="EMBL" id="JAUSXV010000001">
    <property type="protein sequence ID" value="MDQ0646205.1"/>
    <property type="molecule type" value="Genomic_DNA"/>
</dbReference>
<name>A0AAW8ETN3_9MICO</name>
<keyword evidence="4" id="KW-1133">Transmembrane helix</keyword>
<dbReference type="Gene3D" id="6.10.250.2870">
    <property type="match status" value="1"/>
</dbReference>
<dbReference type="Pfam" id="PF07730">
    <property type="entry name" value="HisKA_3"/>
    <property type="match status" value="1"/>
</dbReference>
<dbReference type="InterPro" id="IPR011712">
    <property type="entry name" value="Sig_transdc_His_kin_sub3_dim/P"/>
</dbReference>
<proteinExistence type="predicted"/>
<feature type="transmembrane region" description="Helical" evidence="4">
    <location>
        <begin position="480"/>
        <end position="499"/>
    </location>
</feature>
<feature type="transmembrane region" description="Helical" evidence="4">
    <location>
        <begin position="164"/>
        <end position="186"/>
    </location>
</feature>
<sequence>MNPGRERTSPSVGMSRYRRLQIHLTGTSGSDPLPWDANARVLLRIAFALAHLLLGIELVEHVGIGDGAGVAVIPLVLLGIFAVVSVTACWFAPQRRLGARCVLMLLTVGAFSPYAVLGGTGGWPAWLILIFEVGALLPLIGSIALGVGAIIFAGANPVFGGLSFVDIGAGVAICAVVSLLGAAIGLSTRTATLLRTTREQLLPNAVSIERTRILHEIEQGMDPYLEQALQSVVAAQLALEGDAERARDLVQDAHRIVRSALQEMRRSVLGYRRTDLDAQVMEARSSLASAGIDVTISGSSAQVPAAARETAAHLIREATSNVLRHSNARVCTISLRKTSVTVADDRRGRSRADACNKELDDLAQYVAAAGGALSLDVHAQTGFAITGRWAGENPILGVAPDRAVSDDPNEAPPNAPAWDRRAVVLVRGGVAGVHLTAVLGIVGAISQASSPSQQLVSALSLSFFAAVSVVATWWSAGRQAGRRGAGLWFVIPSIVPYVLLDHTAHLPALQIVIFCLLLLLPTARIVPVIFCAAIIMIAVVTWTTHGMGVAISAIVILGVSALFAVVIRATAADGTQLRFAQANELPAAVRYERLRIARDLHDSLGNTLSAAAAKAALVGLALDRVPSRATDPLLELEQYVRHAQRQMRDVVYERRLPTLREELVVGRDTLEAIGVKMVVNGTADDVPATIAPAAAFLVREAITNILRHSTKVSICTVTLTRSEIVVADDGEPRKSDTNRGTGLLGITERMDLAGATATFGPRSARGFKVAAHWTVEEHR</sequence>
<dbReference type="InterPro" id="IPR036890">
    <property type="entry name" value="HATPase_C_sf"/>
</dbReference>